<name>A0ABX5BW47_9FIRM</name>
<proteinExistence type="predicted"/>
<dbReference type="Proteomes" id="UP000238774">
    <property type="component" value="Unassembled WGS sequence"/>
</dbReference>
<keyword evidence="1" id="KW-0812">Transmembrane</keyword>
<comment type="caution">
    <text evidence="2">The sequence shown here is derived from an EMBL/GenBank/DDBJ whole genome shotgun (WGS) entry which is preliminary data.</text>
</comment>
<protein>
    <submittedName>
        <fullName evidence="2">Uncharacterized protein</fullName>
    </submittedName>
</protein>
<keyword evidence="1" id="KW-1133">Transmembrane helix</keyword>
<feature type="transmembrane region" description="Helical" evidence="1">
    <location>
        <begin position="12"/>
        <end position="34"/>
    </location>
</feature>
<accession>A0ABX5BW47</accession>
<evidence type="ECO:0000313" key="2">
    <source>
        <dbReference type="EMBL" id="PQL11587.1"/>
    </source>
</evidence>
<reference evidence="2 3" key="1">
    <citation type="submission" date="2018-01" db="EMBL/GenBank/DDBJ databases">
        <title>Draft genome sequences of clinical isolates and type strains of oral Veillonella including Veillonella infantum sp., nov.</title>
        <authorList>
            <person name="Mashima I."/>
            <person name="Liao Y.-C."/>
            <person name="Sabharwal A."/>
            <person name="Haase E.M."/>
            <person name="Nakazawa F."/>
            <person name="Scannapieco F.A."/>
        </authorList>
    </citation>
    <scope>NUCLEOTIDE SEQUENCE [LARGE SCALE GENOMIC DNA]</scope>
    <source>
        <strain evidence="2 3">JCM 15642</strain>
    </source>
</reference>
<gene>
    <name evidence="2" type="ORF">VRHSUH09_08020</name>
</gene>
<evidence type="ECO:0000313" key="3">
    <source>
        <dbReference type="Proteomes" id="UP000238774"/>
    </source>
</evidence>
<evidence type="ECO:0000256" key="1">
    <source>
        <dbReference type="SAM" id="Phobius"/>
    </source>
</evidence>
<keyword evidence="3" id="KW-1185">Reference proteome</keyword>
<organism evidence="2 3">
    <name type="scientific">Veillonella rogosae JCM 15642</name>
    <dbReference type="NCBI Taxonomy" id="1298595"/>
    <lineage>
        <taxon>Bacteria</taxon>
        <taxon>Bacillati</taxon>
        <taxon>Bacillota</taxon>
        <taxon>Negativicutes</taxon>
        <taxon>Veillonellales</taxon>
        <taxon>Veillonellaceae</taxon>
        <taxon>Veillonella</taxon>
    </lineage>
</organism>
<dbReference type="EMBL" id="PPCX01000011">
    <property type="protein sequence ID" value="PQL11587.1"/>
    <property type="molecule type" value="Genomic_DNA"/>
</dbReference>
<keyword evidence="1" id="KW-0472">Membrane</keyword>
<sequence length="155" mass="18132">MNKIIDFLKSLLQLSKVLVITFGLFLFIGGGWLYHDLQYRYVVDSRYNTIFDKAYSVYLINKGISMDIINDKIYAMNDDVYVIINQESNTIIVYYLNPEDVETINNFTRLQQRYYGDNMILQPIESLGPSETFDIYKKLSETPGRFKSQGSRISF</sequence>